<dbReference type="KEGG" id="fls:GLV81_13025"/>
<evidence type="ECO:0000313" key="1">
    <source>
        <dbReference type="EMBL" id="QGW28895.1"/>
    </source>
</evidence>
<dbReference type="Proteomes" id="UP000426027">
    <property type="component" value="Chromosome"/>
</dbReference>
<gene>
    <name evidence="1" type="ORF">GLV81_13025</name>
</gene>
<reference evidence="1 2" key="1">
    <citation type="submission" date="2019-11" db="EMBL/GenBank/DDBJ databases">
        <authorList>
            <person name="Im W.T."/>
        </authorList>
    </citation>
    <scope>NUCLEOTIDE SEQUENCE [LARGE SCALE GENOMIC DNA]</scope>
    <source>
        <strain evidence="1 2">SB-02</strain>
    </source>
</reference>
<dbReference type="RefSeq" id="WP_157479248.1">
    <property type="nucleotide sequence ID" value="NZ_CP046566.1"/>
</dbReference>
<protein>
    <submittedName>
        <fullName evidence="1">DUF4391 family protein</fullName>
    </submittedName>
</protein>
<accession>A0A6I6GKD5</accession>
<dbReference type="AlphaFoldDB" id="A0A6I6GKD5"/>
<sequence>MEIFQLPKSAKLYRVIPKNSFDSFSTPKQRSMLSSKVARIIWQYKLSPETINLEANDIDEIQIISIELKEKDPISSVLELIEKSIPYHLILIVHYAEEYFLSTSIKHKHPLNEDNAVIDWAFKTDWLNPIYNPYSLRLSRSLDAVYMDFCLQLFPSYNFECLSIYEFAETAKQIAYLEKKVAELKNRVAHEHQFNKKVALNLELHEQQNSLNKFLKRNNAAT</sequence>
<dbReference type="InterPro" id="IPR025503">
    <property type="entry name" value="DUF4391"/>
</dbReference>
<name>A0A6I6GKD5_9BACT</name>
<keyword evidence="2" id="KW-1185">Reference proteome</keyword>
<dbReference type="Pfam" id="PF14335">
    <property type="entry name" value="DUF4391"/>
    <property type="match status" value="1"/>
</dbReference>
<organism evidence="1 2">
    <name type="scientific">Phnomibacter ginsenosidimutans</name>
    <dbReference type="NCBI Taxonomy" id="2676868"/>
    <lineage>
        <taxon>Bacteria</taxon>
        <taxon>Pseudomonadati</taxon>
        <taxon>Bacteroidota</taxon>
        <taxon>Chitinophagia</taxon>
        <taxon>Chitinophagales</taxon>
        <taxon>Chitinophagaceae</taxon>
        <taxon>Phnomibacter</taxon>
    </lineage>
</organism>
<evidence type="ECO:0000313" key="2">
    <source>
        <dbReference type="Proteomes" id="UP000426027"/>
    </source>
</evidence>
<dbReference type="EMBL" id="CP046566">
    <property type="protein sequence ID" value="QGW28895.1"/>
    <property type="molecule type" value="Genomic_DNA"/>
</dbReference>
<proteinExistence type="predicted"/>